<name>A0AAJ1TLI9_9HYPH</name>
<evidence type="ECO:0000313" key="4">
    <source>
        <dbReference type="EMBL" id="MER2289203.1"/>
    </source>
</evidence>
<dbReference type="Proteomes" id="UP001432995">
    <property type="component" value="Unassembled WGS sequence"/>
</dbReference>
<dbReference type="EMBL" id="JAUSWL010000003">
    <property type="protein sequence ID" value="MDQ0543187.1"/>
    <property type="molecule type" value="Genomic_DNA"/>
</dbReference>
<proteinExistence type="predicted"/>
<accession>A0AAJ1TLI9</accession>
<keyword evidence="1" id="KW-0472">Membrane</keyword>
<dbReference type="InterPro" id="IPR054839">
    <property type="entry name" value="puhB_PGC"/>
</dbReference>
<dbReference type="AlphaFoldDB" id="A0AAJ1TLI9"/>
<dbReference type="InterPro" id="IPR005182">
    <property type="entry name" value="YdbS-like_PH"/>
</dbReference>
<organism evidence="3 5">
    <name type="scientific">Methylobacterium brachiatum</name>
    <dbReference type="NCBI Taxonomy" id="269660"/>
    <lineage>
        <taxon>Bacteria</taxon>
        <taxon>Pseudomonadati</taxon>
        <taxon>Pseudomonadota</taxon>
        <taxon>Alphaproteobacteria</taxon>
        <taxon>Hyphomicrobiales</taxon>
        <taxon>Methylobacteriaceae</taxon>
        <taxon>Methylobacterium</taxon>
    </lineage>
</organism>
<keyword evidence="1" id="KW-1133">Transmembrane helix</keyword>
<feature type="transmembrane region" description="Helical" evidence="1">
    <location>
        <begin position="44"/>
        <end position="64"/>
    </location>
</feature>
<sequence>MSGDFLPEGTLRGLPGPLPANERILWQGAPTTGGLLVRVYHARLVAAWFAACALAFGLTAGSPVSALATVGPTLAVGAVGLALLWLFAWLSHRTTVYTITDRRVVLHTGIALPVTHNVPFAQVEGAALRAFTDGSGDLPLRLRPGLRIAYLQLWPHARPWRIARTEPMLRSVPDADAVAALLARAVEAHAAASQTVRPVIVPRPRAVQENPGRLVAAE</sequence>
<dbReference type="Proteomes" id="UP001223420">
    <property type="component" value="Unassembled WGS sequence"/>
</dbReference>
<feature type="transmembrane region" description="Helical" evidence="1">
    <location>
        <begin position="70"/>
        <end position="90"/>
    </location>
</feature>
<evidence type="ECO:0000256" key="1">
    <source>
        <dbReference type="SAM" id="Phobius"/>
    </source>
</evidence>
<keyword evidence="1" id="KW-0812">Transmembrane</keyword>
<protein>
    <submittedName>
        <fullName evidence="4">Photosynthetic complex putative assembly protein PuhB</fullName>
    </submittedName>
</protein>
<evidence type="ECO:0000313" key="3">
    <source>
        <dbReference type="EMBL" id="MDQ0543187.1"/>
    </source>
</evidence>
<reference evidence="3" key="1">
    <citation type="submission" date="2023-07" db="EMBL/GenBank/DDBJ databases">
        <title>Genomic Encyclopedia of Type Strains, Phase IV (KMG-IV): sequencing the most valuable type-strain genomes for metagenomic binning, comparative biology and taxonomic classification.</title>
        <authorList>
            <person name="Goeker M."/>
        </authorList>
    </citation>
    <scope>NUCLEOTIDE SEQUENCE</scope>
    <source>
        <strain evidence="3">DSM 19569</strain>
    </source>
</reference>
<comment type="caution">
    <text evidence="3">The sequence shown here is derived from an EMBL/GenBank/DDBJ whole genome shotgun (WGS) entry which is preliminary data.</text>
</comment>
<keyword evidence="6" id="KW-1185">Reference proteome</keyword>
<evidence type="ECO:0000313" key="6">
    <source>
        <dbReference type="Proteomes" id="UP001432995"/>
    </source>
</evidence>
<dbReference type="EMBL" id="JBELQD010000012">
    <property type="protein sequence ID" value="MER2289203.1"/>
    <property type="molecule type" value="Genomic_DNA"/>
</dbReference>
<evidence type="ECO:0000259" key="2">
    <source>
        <dbReference type="Pfam" id="PF03703"/>
    </source>
</evidence>
<gene>
    <name evidence="4" type="primary">puhB</name>
    <name evidence="4" type="ORF">ABS770_13115</name>
    <name evidence="3" type="ORF">QO001_002113</name>
</gene>
<dbReference type="NCBIfam" id="NF040894">
    <property type="entry name" value="puhB_PGC"/>
    <property type="match status" value="1"/>
</dbReference>
<evidence type="ECO:0000313" key="5">
    <source>
        <dbReference type="Proteomes" id="UP001223420"/>
    </source>
</evidence>
<dbReference type="RefSeq" id="WP_007560914.1">
    <property type="nucleotide sequence ID" value="NZ_FOQW01000014.1"/>
</dbReference>
<dbReference type="Pfam" id="PF03703">
    <property type="entry name" value="bPH_2"/>
    <property type="match status" value="1"/>
</dbReference>
<reference evidence="4" key="2">
    <citation type="submission" date="2024-06" db="EMBL/GenBank/DDBJ databases">
        <authorList>
            <person name="Campbell A.G."/>
        </authorList>
    </citation>
    <scope>NUCLEOTIDE SEQUENCE</scope>
    <source>
        <strain evidence="4">EM17</strain>
    </source>
</reference>
<feature type="domain" description="YdbS-like PH" evidence="2">
    <location>
        <begin position="93"/>
        <end position="130"/>
    </location>
</feature>
<dbReference type="GeneID" id="90833852"/>